<dbReference type="eggNOG" id="KOG0619">
    <property type="taxonomic scope" value="Eukaryota"/>
</dbReference>
<feature type="compositionally biased region" description="Pro residues" evidence="3">
    <location>
        <begin position="935"/>
        <end position="946"/>
    </location>
</feature>
<dbReference type="KEGG" id="aaf:AURANDRAFT_63928"/>
<feature type="region of interest" description="Disordered" evidence="3">
    <location>
        <begin position="782"/>
        <end position="809"/>
    </location>
</feature>
<feature type="region of interest" description="Disordered" evidence="3">
    <location>
        <begin position="707"/>
        <end position="728"/>
    </location>
</feature>
<name>F0Y8A4_AURAN</name>
<dbReference type="Gene3D" id="3.40.50.720">
    <property type="entry name" value="NAD(P)-binding Rossmann-like Domain"/>
    <property type="match status" value="1"/>
</dbReference>
<feature type="region of interest" description="Disordered" evidence="3">
    <location>
        <begin position="1739"/>
        <end position="1759"/>
    </location>
</feature>
<sequence length="2301" mass="250404">MPGRVACPYGTDIEGQDLQRQCQSRYRRHPNKPLFEVAPFAMGAGFADATGHDPTCNARKDEYAVIAPAVGDAPNDSLSFFMENMRAYDDHKVRTNKTEAAVTIFPLGMPPKTRQKKKRAAPPLTDDEKYEARNCYDASHLQYDNMRRHARDDHVKQVPLPKPPSTVPRTTLRNRGLDAEMMMGKVDRFKHFRGRAIKVAHVDALPGAAKCGADPLTAQQTVDCYGYALSKREGLKNPTFHKGIKRVARHVLDSDRVLQLMEMNGILEPEKAYVLEAANLHLEDIYDLSDVPRLRTLDVTNNRLTNLRNLVGVRHLRELRAGTNRIDDADDVGVCKELEALYLQDNLLEEAPRTLGGLRSLKTLRLDRCRLSGSVGPGLAGCAALTSLDLSGNALASFAGLASLGSLTELDMSRNGLTAVPLGALEGCRATLAELRLGDNEIGSVALDAAAPADNPEADDESTDAPGEGLNPVPARMLSGIQRKMKNRRKAPGARRPPAGPADGRARARRGPLDGLKAFHNLKTLVLARNHLASTQALPKFAGLVELDVSENRVADLGALAAVAPNLDVLNVGGNRLDDISAVVEALVKLRGLVELHLAGNPCATSTATADIRSAMTPKAAAEDEAKPWQRPSSRAGGRPKTPGGGRPGSARPGSARPGSARPGSARPGTSGASRPCTAAAGAPGWALLCARAFAKLEVLDDLRVEQPSADGDGGDDDASAPLPTAAPAIKPLATHHTKTLERLEPMDDTDARVAAFRRRLAGVRGTLRELEVKEMKLMYKDDDAQSPRTLRKRRGAEPNAMLPKPPQAPELAKKLNSLERALSFGRPARPADAPRPSPARSPERSSKPGPADGAPPPPPSFDEQFQADAAADMDRRDAADSALDDAKTWKARVDEMIREDSGSDSSDDEGAGYAEASRKADAALLRSLATDPAPEAPPAVPPLPPNLAKVLEDHLTPRKPSSPKTFDPSPVDMDDPAVPLAAALADADALPVNVDLDDDPDAFATRAKYESMMQDYTEAMEAAKISPAKDAAAADDDEFAVIPDEPAAAPAPRKAPLRRKKSGPRDEFKVPRGKIQHSPRNVLPYMEEVSKDMDPGANDPLKMTYFKDDPKRDEQSVRGCFLDEIYSRPNMEERLAEKFFDGDVPWMYDNLDNLPEQAYDEFFQEYLVEAPPRADRKYKIIFYGVSGYTGSLVMEYIKRECLDDFEVAFAGRTLRKVVAMRDKILGGTKWANADCLKCNMDNPFEVENLVANCCVVGNIAGPFMLTGGERLVEACIHYDTDYCDVSGEIPWSAKILQFHDLARDAGVYIVPSAAYAGGLPDIMAYMMAQKMREVDGGAEIKKLHGYVSMYQENEGTVGSSGGTLSTRAAMSTGDKWVRSVMMNPFALGGKVQDGSREEDQDKVLTKVFRDPVVKSWVAPHVYAFFETRVVRRSNMLHNMLVGGPDMGFWYGPELNFTVYALMPDESTAKQFKKGSTSTKAEEERLRAEGKYYGAGEGPPLDELFEIGVYSLYHMVAISDSGKKLCWSIKGRDGYFETARMCVETALTMACSAPELRSGPCSVRGGMLGAGLAGKDILFDRLRKSGMGFIDWSPGTANDGNLPEDRADHKVWDMRPPPPKAEPENEFDRWQTASSAYGGWYQPPPPSAFGRPVPPTTANLIKAAERASRKRRESEAAKNGRRVLGATGAAGNAGAPGGTNDAMYLTTGLSQSMLEGRLRKGGFGPLRPAAEVERRGGVDLAPDGASRYVPPEPPAASPTLRITADPAFEAETTAAAVEAEGREAAKRVPPKTSDSQKSVRFDGGPTEEVKHFMKNPAMRKIHDRAFGHEWQGDLASPLDEAKRDGGDHSVKHFMSDKEKRKLHDRAFGKEWDGDVVNPLDAAREAGGDHSVSHFMHDDAKRKLHDRAFGKAWQDPDAKPEWIAADGADHSVKHFMDDKEKRRIHDRAFGHEFLGDPGAASPLDHVDGDAADHSVKHFMSDKEKRRLHDRAFGKEWDPGAAEAEEAYAEPAKPAAPAHPWNRAAAADDAVAFALPPPEPAVPAAAAPPPMFKDRPLHGSDPEPEVAADPRRSPGPAKEPVFPVAKPPAAAAAAPAEPRAPPEPKPRAPLKPAATPVFQRPGRAVIEAPDPEKMRRELHDAAFPPKPEPAALDCDEGVTKEVEHFMHDSARRKMHDRAFGHEWQGDLVNPLDAARADAGDHSVGHFMQNEAKRKLHDRAFGKSWQDPDEDKPQAHGDTSIEHYMTDESKRKLHDRAFGKAWQGDDAASPLAHVDGAETSIEHFMQDKEKRRLHDRAFGHEFQG</sequence>
<feature type="region of interest" description="Disordered" evidence="3">
    <location>
        <begin position="1780"/>
        <end position="1806"/>
    </location>
</feature>
<feature type="compositionally biased region" description="Basic and acidic residues" evidence="3">
    <location>
        <begin position="873"/>
        <end position="902"/>
    </location>
</feature>
<feature type="compositionally biased region" description="Pro residues" evidence="3">
    <location>
        <begin position="2033"/>
        <end position="2049"/>
    </location>
</feature>
<protein>
    <submittedName>
        <fullName evidence="4">Uncharacterized protein</fullName>
    </submittedName>
</protein>
<dbReference type="GeneID" id="20224575"/>
<dbReference type="EMBL" id="GL833127">
    <property type="protein sequence ID" value="EGB08570.1"/>
    <property type="molecule type" value="Genomic_DNA"/>
</dbReference>
<organism evidence="5">
    <name type="scientific">Aureococcus anophagefferens</name>
    <name type="common">Harmful bloom alga</name>
    <dbReference type="NCBI Taxonomy" id="44056"/>
    <lineage>
        <taxon>Eukaryota</taxon>
        <taxon>Sar</taxon>
        <taxon>Stramenopiles</taxon>
        <taxon>Ochrophyta</taxon>
        <taxon>Pelagophyceae</taxon>
        <taxon>Pelagomonadales</taxon>
        <taxon>Pelagomonadaceae</taxon>
        <taxon>Aureococcus</taxon>
    </lineage>
</organism>
<feature type="compositionally biased region" description="Basic and acidic residues" evidence="3">
    <location>
        <begin position="2050"/>
        <end position="2059"/>
    </location>
</feature>
<feature type="region of interest" description="Disordered" evidence="3">
    <location>
        <begin position="2219"/>
        <end position="2245"/>
    </location>
</feature>
<dbReference type="SUPFAM" id="SSF52058">
    <property type="entry name" value="L domain-like"/>
    <property type="match status" value="1"/>
</dbReference>
<evidence type="ECO:0000256" key="3">
    <source>
        <dbReference type="SAM" id="MobiDB-lite"/>
    </source>
</evidence>
<feature type="region of interest" description="Disordered" evidence="3">
    <location>
        <begin position="1046"/>
        <end position="1074"/>
    </location>
</feature>
<dbReference type="eggNOG" id="KOG2733">
    <property type="taxonomic scope" value="Eukaryota"/>
</dbReference>
<evidence type="ECO:0000313" key="5">
    <source>
        <dbReference type="Proteomes" id="UP000002729"/>
    </source>
</evidence>
<feature type="compositionally biased region" description="Low complexity" evidence="3">
    <location>
        <begin position="649"/>
        <end position="669"/>
    </location>
</feature>
<dbReference type="Proteomes" id="UP000002729">
    <property type="component" value="Unassembled WGS sequence"/>
</dbReference>
<feature type="region of interest" description="Disordered" evidence="3">
    <location>
        <begin position="610"/>
        <end position="678"/>
    </location>
</feature>
<dbReference type="PANTHER" id="PTHR46652:SF3">
    <property type="entry name" value="LEUCINE-RICH REPEAT-CONTAINING PROTEIN 9"/>
    <property type="match status" value="1"/>
</dbReference>
<feature type="compositionally biased region" description="Basic and acidic residues" evidence="3">
    <location>
        <begin position="2228"/>
        <end position="2245"/>
    </location>
</feature>
<feature type="compositionally biased region" description="Low complexity" evidence="3">
    <location>
        <begin position="2074"/>
        <end position="2095"/>
    </location>
</feature>
<gene>
    <name evidence="4" type="ORF">AURANDRAFT_63928</name>
</gene>
<accession>F0Y8A4</accession>
<dbReference type="RefSeq" id="XP_009036573.1">
    <property type="nucleotide sequence ID" value="XM_009038325.1"/>
</dbReference>
<dbReference type="SMART" id="SM00369">
    <property type="entry name" value="LRR_TYP"/>
    <property type="match status" value="5"/>
</dbReference>
<dbReference type="PANTHER" id="PTHR46652">
    <property type="entry name" value="LEUCINE-RICH REPEAT AND IQ DOMAIN-CONTAINING PROTEIN 1-RELATED"/>
    <property type="match status" value="1"/>
</dbReference>
<feature type="compositionally biased region" description="Basic residues" evidence="3">
    <location>
        <begin position="483"/>
        <end position="493"/>
    </location>
</feature>
<feature type="region of interest" description="Disordered" evidence="3">
    <location>
        <begin position="2033"/>
        <end position="2129"/>
    </location>
</feature>
<feature type="compositionally biased region" description="Low complexity" evidence="3">
    <location>
        <begin position="494"/>
        <end position="503"/>
    </location>
</feature>
<keyword evidence="1" id="KW-0433">Leucine-rich repeat</keyword>
<dbReference type="SUPFAM" id="SSF51735">
    <property type="entry name" value="NAD(P)-binding Rossmann-fold domains"/>
    <property type="match status" value="1"/>
</dbReference>
<evidence type="ECO:0000313" key="4">
    <source>
        <dbReference type="EMBL" id="EGB08570.1"/>
    </source>
</evidence>
<evidence type="ECO:0000256" key="2">
    <source>
        <dbReference type="ARBA" id="ARBA00022737"/>
    </source>
</evidence>
<dbReference type="InParanoid" id="F0Y8A4"/>
<dbReference type="InterPro" id="IPR036291">
    <property type="entry name" value="NAD(P)-bd_dom_sf"/>
</dbReference>
<dbReference type="PROSITE" id="PS51450">
    <property type="entry name" value="LRR"/>
    <property type="match status" value="2"/>
</dbReference>
<feature type="region of interest" description="Disordered" evidence="3">
    <location>
        <begin position="452"/>
        <end position="510"/>
    </location>
</feature>
<dbReference type="InterPro" id="IPR032675">
    <property type="entry name" value="LRR_dom_sf"/>
</dbReference>
<feature type="region of interest" description="Disordered" evidence="3">
    <location>
        <begin position="825"/>
        <end position="976"/>
    </location>
</feature>
<dbReference type="InterPro" id="IPR001611">
    <property type="entry name" value="Leu-rich_rpt"/>
</dbReference>
<reference evidence="4 5" key="1">
    <citation type="journal article" date="2011" name="Proc. Natl. Acad. Sci. U.S.A.">
        <title>Niche of harmful alga Aureococcus anophagefferens revealed through ecogenomics.</title>
        <authorList>
            <person name="Gobler C.J."/>
            <person name="Berry D.L."/>
            <person name="Dyhrman S.T."/>
            <person name="Wilhelm S.W."/>
            <person name="Salamov A."/>
            <person name="Lobanov A.V."/>
            <person name="Zhang Y."/>
            <person name="Collier J.L."/>
            <person name="Wurch L.L."/>
            <person name="Kustka A.B."/>
            <person name="Dill B.D."/>
            <person name="Shah M."/>
            <person name="VerBerkmoes N.C."/>
            <person name="Kuo A."/>
            <person name="Terry A."/>
            <person name="Pangilinan J."/>
            <person name="Lindquist E.A."/>
            <person name="Lucas S."/>
            <person name="Paulsen I.T."/>
            <person name="Hattenrath-Lehmann T.K."/>
            <person name="Talmage S.C."/>
            <person name="Walker E.A."/>
            <person name="Koch F."/>
            <person name="Burson A.M."/>
            <person name="Marcoval M.A."/>
            <person name="Tang Y.Z."/>
            <person name="Lecleir G.R."/>
            <person name="Coyne K.J."/>
            <person name="Berg G.M."/>
            <person name="Bertrand E.M."/>
            <person name="Saito M.A."/>
            <person name="Gladyshev V.N."/>
            <person name="Grigoriev I.V."/>
        </authorList>
    </citation>
    <scope>NUCLEOTIDE SEQUENCE [LARGE SCALE GENOMIC DNA]</scope>
    <source>
        <strain evidence="5">CCMP 1984</strain>
    </source>
</reference>
<keyword evidence="2" id="KW-0677">Repeat</keyword>
<evidence type="ECO:0000256" key="1">
    <source>
        <dbReference type="ARBA" id="ARBA00022614"/>
    </source>
</evidence>
<proteinExistence type="predicted"/>
<dbReference type="InterPro" id="IPR003591">
    <property type="entry name" value="Leu-rich_rpt_typical-subtyp"/>
</dbReference>
<dbReference type="Gene3D" id="3.80.10.10">
    <property type="entry name" value="Ribonuclease Inhibitor"/>
    <property type="match status" value="2"/>
</dbReference>
<keyword evidence="5" id="KW-1185">Reference proteome</keyword>
<dbReference type="OrthoDB" id="10268090at2759"/>
<dbReference type="InterPro" id="IPR050836">
    <property type="entry name" value="SDS22/Internalin_LRR"/>
</dbReference>